<protein>
    <submittedName>
        <fullName evidence="1">Uncharacterized protein</fullName>
    </submittedName>
</protein>
<keyword evidence="2" id="KW-1185">Reference proteome</keyword>
<name>K4JS09_9CAUD</name>
<evidence type="ECO:0000313" key="2">
    <source>
        <dbReference type="Proteomes" id="UP000000461"/>
    </source>
</evidence>
<reference evidence="1 2" key="1">
    <citation type="journal article" date="2012" name="BMC Genomics">
        <title>The Caulobacter crescentus phage phiCbK: genomics of a canonical phage.</title>
        <authorList>
            <person name="Gill J.J."/>
            <person name="Berry J.D."/>
            <person name="Russell W.K."/>
            <person name="Lessor L."/>
            <person name="Escobar Garcia D.A."/>
            <person name="Hernandez D."/>
            <person name="Kane A."/>
            <person name="Keene J."/>
            <person name="Maddox M."/>
            <person name="Martin R."/>
            <person name="Mohan S."/>
            <person name="Thorn A.M."/>
            <person name="Russell D.H."/>
            <person name="Young R."/>
        </authorList>
    </citation>
    <scope>NUCLEOTIDE SEQUENCE [LARGE SCALE GENOMIC DNA]</scope>
</reference>
<evidence type="ECO:0000313" key="1">
    <source>
        <dbReference type="EMBL" id="AFU86513.1"/>
    </source>
</evidence>
<dbReference type="EMBL" id="JX100814">
    <property type="protein sequence ID" value="AFU86513.1"/>
    <property type="molecule type" value="Genomic_DNA"/>
</dbReference>
<organism evidence="1 2">
    <name type="scientific">Caulobacter phage CcrRogue</name>
    <dbReference type="NCBI Taxonomy" id="2927986"/>
    <lineage>
        <taxon>Viruses</taxon>
        <taxon>Duplodnaviria</taxon>
        <taxon>Heunggongvirae</taxon>
        <taxon>Uroviricota</taxon>
        <taxon>Caudoviricetes</taxon>
        <taxon>Jeanschmidtviridae</taxon>
        <taxon>Poindextervirus</taxon>
        <taxon>Poindextervirus rogue</taxon>
    </lineage>
</organism>
<sequence>MSKSKPDLLAVGERRHETCRFGRLTEQWEVDPRTGKETPGTAPLCTWEPEGDVPPAHKRVWGGIIELDRDCAVCFAYRELPAARFVLPPKDAAA</sequence>
<dbReference type="Proteomes" id="UP000000461">
    <property type="component" value="Segment"/>
</dbReference>
<dbReference type="KEGG" id="vg:13995812"/>
<gene>
    <name evidence="1" type="ORF">CcrRogue_gp031</name>
</gene>
<accession>K4JS09</accession>
<proteinExistence type="predicted"/>
<dbReference type="OrthoDB" id="35775at10239"/>